<evidence type="ECO:0000256" key="3">
    <source>
        <dbReference type="ARBA" id="ARBA00022490"/>
    </source>
</evidence>
<dbReference type="GO" id="GO:0016020">
    <property type="term" value="C:membrane"/>
    <property type="evidence" value="ECO:0007669"/>
    <property type="project" value="InterPro"/>
</dbReference>
<gene>
    <name evidence="9" type="ORF">HMPREF3187_01328</name>
</gene>
<evidence type="ECO:0000313" key="9">
    <source>
        <dbReference type="EMBL" id="KXB34560.1"/>
    </source>
</evidence>
<dbReference type="GO" id="GO:0016301">
    <property type="term" value="F:kinase activity"/>
    <property type="evidence" value="ECO:0007669"/>
    <property type="project" value="UniProtKB-KW"/>
</dbReference>
<dbReference type="OrthoDB" id="6578004at2"/>
<dbReference type="GO" id="GO:0009401">
    <property type="term" value="P:phosphoenolpyruvate-dependent sugar phosphotransferase system"/>
    <property type="evidence" value="ECO:0007669"/>
    <property type="project" value="UniProtKB-KW"/>
</dbReference>
<name>A0A133XUE4_9LACT</name>
<feature type="domain" description="PTS EIIA type-4" evidence="8">
    <location>
        <begin position="2"/>
        <end position="126"/>
    </location>
</feature>
<dbReference type="EMBL" id="LSCQ01000074">
    <property type="protein sequence ID" value="KXB34560.1"/>
    <property type="molecule type" value="Genomic_DNA"/>
</dbReference>
<protein>
    <submittedName>
        <fullName evidence="9">PTS system fructose IIA component</fullName>
    </submittedName>
</protein>
<evidence type="ECO:0000256" key="6">
    <source>
        <dbReference type="ARBA" id="ARBA00022683"/>
    </source>
</evidence>
<keyword evidence="3" id="KW-0963">Cytoplasm</keyword>
<dbReference type="InterPro" id="IPR033887">
    <property type="entry name" value="PTS_IIA_man"/>
</dbReference>
<dbReference type="PANTHER" id="PTHR33799">
    <property type="entry name" value="PTS PERMEASE-RELATED-RELATED"/>
    <property type="match status" value="1"/>
</dbReference>
<dbReference type="Proteomes" id="UP000070422">
    <property type="component" value="Unassembled WGS sequence"/>
</dbReference>
<evidence type="ECO:0000313" key="10">
    <source>
        <dbReference type="Proteomes" id="UP000070422"/>
    </source>
</evidence>
<dbReference type="RefSeq" id="WP_060937074.1">
    <property type="nucleotide sequence ID" value="NZ_JASOZP010000011.1"/>
</dbReference>
<evidence type="ECO:0000259" key="8">
    <source>
        <dbReference type="PROSITE" id="PS51096"/>
    </source>
</evidence>
<dbReference type="PATRIC" id="fig|87541.4.peg.1312"/>
<dbReference type="CDD" id="cd00006">
    <property type="entry name" value="PTS_IIA_man"/>
    <property type="match status" value="1"/>
</dbReference>
<dbReference type="SUPFAM" id="SSF53062">
    <property type="entry name" value="PTS system fructose IIA component-like"/>
    <property type="match status" value="1"/>
</dbReference>
<dbReference type="Gene3D" id="3.40.50.510">
    <property type="entry name" value="Phosphotransferase system, mannose-type IIA component"/>
    <property type="match status" value="1"/>
</dbReference>
<organism evidence="9 10">
    <name type="scientific">Aerococcus christensenii</name>
    <dbReference type="NCBI Taxonomy" id="87541"/>
    <lineage>
        <taxon>Bacteria</taxon>
        <taxon>Bacillati</taxon>
        <taxon>Bacillota</taxon>
        <taxon>Bacilli</taxon>
        <taxon>Lactobacillales</taxon>
        <taxon>Aerococcaceae</taxon>
        <taxon>Aerococcus</taxon>
    </lineage>
</organism>
<dbReference type="InterPro" id="IPR051471">
    <property type="entry name" value="Bacterial_PTS_sugar_comp"/>
</dbReference>
<dbReference type="PROSITE" id="PS51096">
    <property type="entry name" value="PTS_EIIA_TYPE_4"/>
    <property type="match status" value="1"/>
</dbReference>
<sequence>MAKKILVASHGKFAGGLQSSIDILTGQGSSLQVINAYLDDSDYTDQIQAFVDDLQADDQGLIFTDLLGGSVSQRVVNVVMRSGKQEQVFIVSNVNLGTVLSLLLYPGEITPEVIDEQIQTAYPQLVRLTQTDDEEDFFD</sequence>
<keyword evidence="5" id="KW-0808">Transferase</keyword>
<dbReference type="InterPro" id="IPR004701">
    <property type="entry name" value="PTS_EIIA_man-typ"/>
</dbReference>
<evidence type="ECO:0000256" key="5">
    <source>
        <dbReference type="ARBA" id="ARBA00022679"/>
    </source>
</evidence>
<reference evidence="9 10" key="1">
    <citation type="submission" date="2016-01" db="EMBL/GenBank/DDBJ databases">
        <authorList>
            <person name="Oliw E.H."/>
        </authorList>
    </citation>
    <scope>NUCLEOTIDE SEQUENCE [LARGE SCALE GENOMIC DNA]</scope>
    <source>
        <strain evidence="9 10">KA00635</strain>
    </source>
</reference>
<evidence type="ECO:0000256" key="2">
    <source>
        <dbReference type="ARBA" id="ARBA00022448"/>
    </source>
</evidence>
<comment type="subcellular location">
    <subcellularLocation>
        <location evidence="1">Cytoplasm</location>
    </subcellularLocation>
</comment>
<dbReference type="PANTHER" id="PTHR33799:SF1">
    <property type="entry name" value="PTS SYSTEM MANNOSE-SPECIFIC EIIAB COMPONENT-RELATED"/>
    <property type="match status" value="1"/>
</dbReference>
<dbReference type="InterPro" id="IPR036662">
    <property type="entry name" value="PTS_EIIA_man-typ_sf"/>
</dbReference>
<comment type="caution">
    <text evidence="9">The sequence shown here is derived from an EMBL/GenBank/DDBJ whole genome shotgun (WGS) entry which is preliminary data.</text>
</comment>
<dbReference type="Pfam" id="PF03610">
    <property type="entry name" value="EIIA-man"/>
    <property type="match status" value="1"/>
</dbReference>
<evidence type="ECO:0000256" key="4">
    <source>
        <dbReference type="ARBA" id="ARBA00022597"/>
    </source>
</evidence>
<dbReference type="STRING" id="87541.AWM71_06010"/>
<dbReference type="GO" id="GO:0005737">
    <property type="term" value="C:cytoplasm"/>
    <property type="evidence" value="ECO:0007669"/>
    <property type="project" value="UniProtKB-SubCell"/>
</dbReference>
<evidence type="ECO:0000256" key="1">
    <source>
        <dbReference type="ARBA" id="ARBA00004496"/>
    </source>
</evidence>
<keyword evidence="6" id="KW-0598">Phosphotransferase system</keyword>
<dbReference type="AlphaFoldDB" id="A0A133XUE4"/>
<accession>A0A133XUE4</accession>
<evidence type="ECO:0000256" key="7">
    <source>
        <dbReference type="ARBA" id="ARBA00022777"/>
    </source>
</evidence>
<keyword evidence="4" id="KW-0762">Sugar transport</keyword>
<keyword evidence="2" id="KW-0813">Transport</keyword>
<proteinExistence type="predicted"/>
<keyword evidence="7" id="KW-0418">Kinase</keyword>